<sequence length="123" mass="13964">MRTKELTFAEFASRFGTDVVAAGSFSYFECDNGIGIIRDNRQRTIEIIASADTPLPELSPEDELQLLSLVCGDYEEDISIPSSDNLFDYEQRDRSVRYRLNAIWIGFGVFVTACLVIYISIYK</sequence>
<reference evidence="3" key="1">
    <citation type="journal article" date="2019" name="Int. J. Syst. Evol. Microbiol.">
        <title>The Global Catalogue of Microorganisms (GCM) 10K type strain sequencing project: providing services to taxonomists for standard genome sequencing and annotation.</title>
        <authorList>
            <consortium name="The Broad Institute Genomics Platform"/>
            <consortium name="The Broad Institute Genome Sequencing Center for Infectious Disease"/>
            <person name="Wu L."/>
            <person name="Ma J."/>
        </authorList>
    </citation>
    <scope>NUCLEOTIDE SEQUENCE [LARGE SCALE GENOMIC DNA]</scope>
    <source>
        <strain evidence="3">CGMCC 4.1641</strain>
    </source>
</reference>
<evidence type="ECO:0000313" key="3">
    <source>
        <dbReference type="Proteomes" id="UP001595755"/>
    </source>
</evidence>
<proteinExistence type="predicted"/>
<protein>
    <submittedName>
        <fullName evidence="2">Uncharacterized protein</fullName>
    </submittedName>
</protein>
<keyword evidence="1" id="KW-0812">Transmembrane</keyword>
<dbReference type="EMBL" id="JBHSED010000005">
    <property type="protein sequence ID" value="MFC4302816.1"/>
    <property type="molecule type" value="Genomic_DNA"/>
</dbReference>
<keyword evidence="3" id="KW-1185">Reference proteome</keyword>
<comment type="caution">
    <text evidence="2">The sequence shown here is derived from an EMBL/GenBank/DDBJ whole genome shotgun (WGS) entry which is preliminary data.</text>
</comment>
<keyword evidence="1" id="KW-0472">Membrane</keyword>
<evidence type="ECO:0000256" key="1">
    <source>
        <dbReference type="SAM" id="Phobius"/>
    </source>
</evidence>
<accession>A0ABV8S5N1</accession>
<keyword evidence="1" id="KW-1133">Transmembrane helix</keyword>
<dbReference type="Proteomes" id="UP001595755">
    <property type="component" value="Unassembled WGS sequence"/>
</dbReference>
<dbReference type="RefSeq" id="WP_204603317.1">
    <property type="nucleotide sequence ID" value="NZ_JBHSED010000005.1"/>
</dbReference>
<evidence type="ECO:0000313" key="2">
    <source>
        <dbReference type="EMBL" id="MFC4302816.1"/>
    </source>
</evidence>
<gene>
    <name evidence="2" type="ORF">ACFO1S_05080</name>
</gene>
<name>A0ABV8S5N1_9BACL</name>
<feature type="transmembrane region" description="Helical" evidence="1">
    <location>
        <begin position="102"/>
        <end position="121"/>
    </location>
</feature>
<organism evidence="2 3">
    <name type="scientific">Cohnella boryungensis</name>
    <dbReference type="NCBI Taxonomy" id="768479"/>
    <lineage>
        <taxon>Bacteria</taxon>
        <taxon>Bacillati</taxon>
        <taxon>Bacillota</taxon>
        <taxon>Bacilli</taxon>
        <taxon>Bacillales</taxon>
        <taxon>Paenibacillaceae</taxon>
        <taxon>Cohnella</taxon>
    </lineage>
</organism>